<dbReference type="GO" id="GO:0003735">
    <property type="term" value="F:structural constituent of ribosome"/>
    <property type="evidence" value="ECO:0000318"/>
    <property type="project" value="GO_Central"/>
</dbReference>
<evidence type="ECO:0000256" key="2">
    <source>
        <dbReference type="ARBA" id="ARBA00022723"/>
    </source>
</evidence>
<dbReference type="GO" id="GO:0006412">
    <property type="term" value="P:translation"/>
    <property type="evidence" value="ECO:0007669"/>
    <property type="project" value="InterPro"/>
</dbReference>
<evidence type="ECO:0000256" key="5">
    <source>
        <dbReference type="ARBA" id="ARBA00022980"/>
    </source>
</evidence>
<keyword evidence="4" id="KW-0862">Zinc</keyword>
<dbReference type="PaxDb" id="4097-A0A1S3XPA0"/>
<proteinExistence type="inferred from homology"/>
<dbReference type="PANTHER" id="PTHR11722">
    <property type="entry name" value="60S RIBOSOMAL PROTEIN L13"/>
    <property type="match status" value="1"/>
</dbReference>
<dbReference type="GO" id="GO:0022625">
    <property type="term" value="C:cytosolic large ribosomal subunit"/>
    <property type="evidence" value="ECO:0000318"/>
    <property type="project" value="GO_Central"/>
</dbReference>
<organism evidence="9">
    <name type="scientific">Nicotiana tabacum</name>
    <name type="common">Common tobacco</name>
    <dbReference type="NCBI Taxonomy" id="4097"/>
    <lineage>
        <taxon>Eukaryota</taxon>
        <taxon>Viridiplantae</taxon>
        <taxon>Streptophyta</taxon>
        <taxon>Embryophyta</taxon>
        <taxon>Tracheophyta</taxon>
        <taxon>Spermatophyta</taxon>
        <taxon>Magnoliopsida</taxon>
        <taxon>eudicotyledons</taxon>
        <taxon>Gunneridae</taxon>
        <taxon>Pentapetalae</taxon>
        <taxon>asterids</taxon>
        <taxon>lamiids</taxon>
        <taxon>Solanales</taxon>
        <taxon>Solanaceae</taxon>
        <taxon>Nicotianoideae</taxon>
        <taxon>Nicotianeae</taxon>
        <taxon>Nicotiana</taxon>
    </lineage>
</organism>
<dbReference type="AlphaFoldDB" id="A0A1S3XPA0"/>
<evidence type="ECO:0000256" key="3">
    <source>
        <dbReference type="ARBA" id="ARBA00022771"/>
    </source>
</evidence>
<dbReference type="STRING" id="4097.A0A1S3XPA0"/>
<evidence type="ECO:0000256" key="6">
    <source>
        <dbReference type="ARBA" id="ARBA00023274"/>
    </source>
</evidence>
<name>A0A1S3XPA0_TOBAC</name>
<keyword evidence="2" id="KW-0479">Metal-binding</keyword>
<feature type="domain" description="GRF-type" evidence="8">
    <location>
        <begin position="10"/>
        <end position="56"/>
    </location>
</feature>
<dbReference type="GO" id="GO:0003723">
    <property type="term" value="F:RNA binding"/>
    <property type="evidence" value="ECO:0000318"/>
    <property type="project" value="GO_Central"/>
</dbReference>
<evidence type="ECO:0000256" key="1">
    <source>
        <dbReference type="ARBA" id="ARBA00005640"/>
    </source>
</evidence>
<evidence type="ECO:0000256" key="4">
    <source>
        <dbReference type="ARBA" id="ARBA00022833"/>
    </source>
</evidence>
<keyword evidence="5" id="KW-0689">Ribosomal protein</keyword>
<dbReference type="PANTHER" id="PTHR11722:SF19">
    <property type="entry name" value="60S RIBOSOMAL PROTEIN L13-1-LIKE"/>
    <property type="match status" value="1"/>
</dbReference>
<dbReference type="KEGG" id="nta:107767276"/>
<dbReference type="InterPro" id="IPR010666">
    <property type="entry name" value="Znf_GRF"/>
</dbReference>
<dbReference type="GO" id="GO:0008270">
    <property type="term" value="F:zinc ion binding"/>
    <property type="evidence" value="ECO:0007669"/>
    <property type="project" value="UniProtKB-KW"/>
</dbReference>
<evidence type="ECO:0000313" key="9">
    <source>
        <dbReference type="RefSeq" id="XP_016441694.1"/>
    </source>
</evidence>
<evidence type="ECO:0000259" key="8">
    <source>
        <dbReference type="PROSITE" id="PS51999"/>
    </source>
</evidence>
<keyword evidence="6" id="KW-0687">Ribonucleoprotein</keyword>
<protein>
    <submittedName>
        <fullName evidence="9">60S ribosomal protein L13-2-like</fullName>
    </submittedName>
</protein>
<keyword evidence="3 7" id="KW-0863">Zinc-finger</keyword>
<dbReference type="InterPro" id="IPR001380">
    <property type="entry name" value="Ribosomal_eL13"/>
</dbReference>
<dbReference type="RefSeq" id="XP_016441694.1">
    <property type="nucleotide sequence ID" value="XM_016586208.1"/>
</dbReference>
<dbReference type="Pfam" id="PF01294">
    <property type="entry name" value="Ribosomal_L13e"/>
    <property type="match status" value="1"/>
</dbReference>
<dbReference type="OrthoDB" id="10264538at2759"/>
<evidence type="ECO:0000256" key="7">
    <source>
        <dbReference type="PROSITE-ProRule" id="PRU01343"/>
    </source>
</evidence>
<gene>
    <name evidence="9" type="primary">LOC107767276</name>
</gene>
<comment type="similarity">
    <text evidence="1">Belongs to the eukaryotic ribosomal protein eL13 family.</text>
</comment>
<reference evidence="9" key="1">
    <citation type="submission" date="2025-08" db="UniProtKB">
        <authorList>
            <consortium name="RefSeq"/>
        </authorList>
    </citation>
    <scope>IDENTIFICATION</scope>
</reference>
<dbReference type="SMR" id="A0A1S3XPA0"/>
<dbReference type="PROSITE" id="PS51999">
    <property type="entry name" value="ZF_GRF"/>
    <property type="match status" value="1"/>
</dbReference>
<accession>A0A1S3XPA0</accession>
<sequence length="154" mass="18654">MSEPLYVPRCECSKKCMMQDCWDNGEAGRRYWACMNKFYRVPNEPVCNFEVWIDEPCQQEYYKEKLQYLYHLNHNNVIPNGHFKKHWQNYVRTWFNQPARKTRRRAAMQQKAVKIFPRPTAGSLRPIVREQTLKYNMKVHAGRGFSLEELKVRF</sequence>